<proteinExistence type="predicted"/>
<evidence type="ECO:0000256" key="1">
    <source>
        <dbReference type="SAM" id="MobiDB-lite"/>
    </source>
</evidence>
<feature type="chain" id="PRO_5020905245" evidence="2">
    <location>
        <begin position="37"/>
        <end position="79"/>
    </location>
</feature>
<evidence type="ECO:0000313" key="4">
    <source>
        <dbReference type="Proteomes" id="UP000294200"/>
    </source>
</evidence>
<evidence type="ECO:0000256" key="2">
    <source>
        <dbReference type="SAM" id="SignalP"/>
    </source>
</evidence>
<keyword evidence="4" id="KW-1185">Reference proteome</keyword>
<dbReference type="AlphaFoldDB" id="A0A4R0XEU2"/>
<accession>A0A4R0XEU2</accession>
<feature type="region of interest" description="Disordered" evidence="1">
    <location>
        <begin position="54"/>
        <end position="79"/>
    </location>
</feature>
<gene>
    <name evidence="3" type="ORF">BZM27_08380</name>
</gene>
<keyword evidence="2" id="KW-0732">Signal</keyword>
<organism evidence="3 4">
    <name type="scientific">Paraburkholderia steynii</name>
    <dbReference type="NCBI Taxonomy" id="1245441"/>
    <lineage>
        <taxon>Bacteria</taxon>
        <taxon>Pseudomonadati</taxon>
        <taxon>Pseudomonadota</taxon>
        <taxon>Betaproteobacteria</taxon>
        <taxon>Burkholderiales</taxon>
        <taxon>Burkholderiaceae</taxon>
        <taxon>Paraburkholderia</taxon>
    </lineage>
</organism>
<dbReference type="Proteomes" id="UP000294200">
    <property type="component" value="Unassembled WGS sequence"/>
</dbReference>
<protein>
    <submittedName>
        <fullName evidence="3">Sulfite dehydrogenase</fullName>
    </submittedName>
</protein>
<reference evidence="3 4" key="1">
    <citation type="submission" date="2017-02" db="EMBL/GenBank/DDBJ databases">
        <title>Paraburkholderia sophoroidis sp. nov. and Paraburkholderia steynii sp. nov. rhizobial symbionts of the fynbos legume Hypocalyptus sophoroides.</title>
        <authorList>
            <person name="Steenkamp E.T."/>
            <person name="Beukes C.W."/>
            <person name="Van Zyl E."/>
            <person name="Avontuur J."/>
            <person name="Chan W.Y."/>
            <person name="Hassen A."/>
            <person name="Palmer M."/>
            <person name="Mthombeni L."/>
            <person name="Phalane F."/>
            <person name="Sereme K."/>
            <person name="Venter S.N."/>
        </authorList>
    </citation>
    <scope>NUCLEOTIDE SEQUENCE [LARGE SCALE GENOMIC DNA]</scope>
    <source>
        <strain evidence="3 4">HC1.1ba</strain>
    </source>
</reference>
<comment type="caution">
    <text evidence="3">The sequence shown here is derived from an EMBL/GenBank/DDBJ whole genome shotgun (WGS) entry which is preliminary data.</text>
</comment>
<sequence length="79" mass="8527">MSNPPIPESKTAPALPRRRILGGLALSALVAPSVKAATLLRPLDVDPWTQTPGAAILDHPYGQPSPREVERVRRAARAW</sequence>
<feature type="non-terminal residue" evidence="3">
    <location>
        <position position="79"/>
    </location>
</feature>
<feature type="signal peptide" evidence="2">
    <location>
        <begin position="1"/>
        <end position="36"/>
    </location>
</feature>
<evidence type="ECO:0000313" key="3">
    <source>
        <dbReference type="EMBL" id="TCG08986.1"/>
    </source>
</evidence>
<dbReference type="EMBL" id="MWML01000021">
    <property type="protein sequence ID" value="TCG08986.1"/>
    <property type="molecule type" value="Genomic_DNA"/>
</dbReference>
<name>A0A4R0XEU2_9BURK</name>